<dbReference type="Proteomes" id="UP001367508">
    <property type="component" value="Unassembled WGS sequence"/>
</dbReference>
<protein>
    <submittedName>
        <fullName evidence="1">Uncharacterized protein</fullName>
    </submittedName>
</protein>
<organism evidence="1 2">
    <name type="scientific">Canavalia gladiata</name>
    <name type="common">Sword bean</name>
    <name type="synonym">Dolichos gladiatus</name>
    <dbReference type="NCBI Taxonomy" id="3824"/>
    <lineage>
        <taxon>Eukaryota</taxon>
        <taxon>Viridiplantae</taxon>
        <taxon>Streptophyta</taxon>
        <taxon>Embryophyta</taxon>
        <taxon>Tracheophyta</taxon>
        <taxon>Spermatophyta</taxon>
        <taxon>Magnoliopsida</taxon>
        <taxon>eudicotyledons</taxon>
        <taxon>Gunneridae</taxon>
        <taxon>Pentapetalae</taxon>
        <taxon>rosids</taxon>
        <taxon>fabids</taxon>
        <taxon>Fabales</taxon>
        <taxon>Fabaceae</taxon>
        <taxon>Papilionoideae</taxon>
        <taxon>50 kb inversion clade</taxon>
        <taxon>NPAAA clade</taxon>
        <taxon>indigoferoid/millettioid clade</taxon>
        <taxon>Phaseoleae</taxon>
        <taxon>Canavalia</taxon>
    </lineage>
</organism>
<dbReference type="EMBL" id="JAYMYQ010000003">
    <property type="protein sequence ID" value="KAK7343358.1"/>
    <property type="molecule type" value="Genomic_DNA"/>
</dbReference>
<gene>
    <name evidence="1" type="ORF">VNO77_12028</name>
</gene>
<evidence type="ECO:0000313" key="1">
    <source>
        <dbReference type="EMBL" id="KAK7343358.1"/>
    </source>
</evidence>
<comment type="caution">
    <text evidence="1">The sequence shown here is derived from an EMBL/GenBank/DDBJ whole genome shotgun (WGS) entry which is preliminary data.</text>
</comment>
<accession>A0AAN9M141</accession>
<proteinExistence type="predicted"/>
<evidence type="ECO:0000313" key="2">
    <source>
        <dbReference type="Proteomes" id="UP001367508"/>
    </source>
</evidence>
<name>A0AAN9M141_CANGL</name>
<sequence>MGPILPDLSILCYLPTKPMAWLLQRVCVAGPEQIDSQVFGVLLLSHKQDMLLHCFIGFCFYAEAKFNIPDPKSFWQQCSIQLSQIISDSLEAFSADYADHPQITHTRVSGLLNSDLLLIFTRYPELTVETNTTQELDTIRHHLLSMNLYTATALHGDLFINFRGRGHG</sequence>
<dbReference type="AlphaFoldDB" id="A0AAN9M141"/>
<reference evidence="1 2" key="1">
    <citation type="submission" date="2024-01" db="EMBL/GenBank/DDBJ databases">
        <title>The genomes of 5 underutilized Papilionoideae crops provide insights into root nodulation and disease resistanc.</title>
        <authorList>
            <person name="Jiang F."/>
        </authorList>
    </citation>
    <scope>NUCLEOTIDE SEQUENCE [LARGE SCALE GENOMIC DNA]</scope>
    <source>
        <strain evidence="1">LVBAO_FW01</strain>
        <tissue evidence="1">Leaves</tissue>
    </source>
</reference>
<keyword evidence="2" id="KW-1185">Reference proteome</keyword>